<dbReference type="Pfam" id="PF23665">
    <property type="entry name" value="CDCP1_CUB_6"/>
    <property type="match status" value="2"/>
</dbReference>
<evidence type="ECO:0000259" key="6">
    <source>
        <dbReference type="Pfam" id="PF23668"/>
    </source>
</evidence>
<comment type="caution">
    <text evidence="7">The sequence shown here is derived from an EMBL/GenBank/DDBJ whole genome shotgun (WGS) entry which is preliminary data.</text>
</comment>
<gene>
    <name evidence="7" type="ORF">ABG768_012286</name>
</gene>
<feature type="domain" description="CDCP1 third and sixth CUB" evidence="4">
    <location>
        <begin position="530"/>
        <end position="644"/>
    </location>
</feature>
<dbReference type="PANTHER" id="PTHR14477:SF1">
    <property type="entry name" value="CUB DOMAIN-CONTAINING PROTEIN 1"/>
    <property type="match status" value="1"/>
</dbReference>
<dbReference type="Pfam" id="PF23668">
    <property type="entry name" value="CUB_CDCP1_2"/>
    <property type="match status" value="2"/>
</dbReference>
<proteinExistence type="predicted"/>
<dbReference type="EMBL" id="JAWDJR010000019">
    <property type="protein sequence ID" value="KAK9958112.1"/>
    <property type="molecule type" value="Genomic_DNA"/>
</dbReference>
<feature type="region of interest" description="Disordered" evidence="1">
    <location>
        <begin position="757"/>
        <end position="776"/>
    </location>
</feature>
<feature type="domain" description="CDCP1 third and sixth CUB" evidence="4">
    <location>
        <begin position="222"/>
        <end position="316"/>
    </location>
</feature>
<organism evidence="7 8">
    <name type="scientific">Culter alburnus</name>
    <name type="common">Topmouth culter</name>
    <dbReference type="NCBI Taxonomy" id="194366"/>
    <lineage>
        <taxon>Eukaryota</taxon>
        <taxon>Metazoa</taxon>
        <taxon>Chordata</taxon>
        <taxon>Craniata</taxon>
        <taxon>Vertebrata</taxon>
        <taxon>Euteleostomi</taxon>
        <taxon>Actinopterygii</taxon>
        <taxon>Neopterygii</taxon>
        <taxon>Teleostei</taxon>
        <taxon>Ostariophysi</taxon>
        <taxon>Cypriniformes</taxon>
        <taxon>Xenocyprididae</taxon>
        <taxon>Xenocypridinae</taxon>
        <taxon>Culter</taxon>
    </lineage>
</organism>
<feature type="region of interest" description="Disordered" evidence="1">
    <location>
        <begin position="839"/>
        <end position="863"/>
    </location>
</feature>
<accession>A0AAW1Z9H1</accession>
<feature type="chain" id="PRO_5043912435" description="CUB domain-containing protein 1" evidence="3">
    <location>
        <begin position="25"/>
        <end position="863"/>
    </location>
</feature>
<dbReference type="InterPro" id="IPR056269">
    <property type="entry name" value="CUB_CDCP1_2nd_5th"/>
</dbReference>
<dbReference type="Pfam" id="PF23667">
    <property type="entry name" value="CUB_CDCP1_1"/>
    <property type="match status" value="1"/>
</dbReference>
<keyword evidence="3" id="KW-0732">Signal</keyword>
<feature type="transmembrane region" description="Helical" evidence="2">
    <location>
        <begin position="652"/>
        <end position="677"/>
    </location>
</feature>
<keyword evidence="2" id="KW-0812">Transmembrane</keyword>
<dbReference type="AlphaFoldDB" id="A0AAW1Z9H1"/>
<dbReference type="PANTHER" id="PTHR14477">
    <property type="entry name" value="CUB DOMAIN-CONTAINING PROTEIN 1"/>
    <property type="match status" value="1"/>
</dbReference>
<evidence type="ECO:0000256" key="3">
    <source>
        <dbReference type="SAM" id="SignalP"/>
    </source>
</evidence>
<evidence type="ECO:0000313" key="8">
    <source>
        <dbReference type="Proteomes" id="UP001479290"/>
    </source>
</evidence>
<feature type="domain" description="CDCP1 second and fifth CUB" evidence="6">
    <location>
        <begin position="432"/>
        <end position="509"/>
    </location>
</feature>
<dbReference type="InterPro" id="IPR056266">
    <property type="entry name" value="CDCP1_CUB_3rd_6th"/>
</dbReference>
<feature type="domain" description="CDCP1 second and fifth CUB" evidence="6">
    <location>
        <begin position="104"/>
        <end position="208"/>
    </location>
</feature>
<keyword evidence="2" id="KW-0472">Membrane</keyword>
<dbReference type="InterPro" id="IPR056268">
    <property type="entry name" value="CUB_CDCP1_1st"/>
</dbReference>
<keyword evidence="8" id="KW-1185">Reference proteome</keyword>
<name>A0AAW1Z9H1_CULAL</name>
<evidence type="ECO:0000313" key="7">
    <source>
        <dbReference type="EMBL" id="KAK9958112.1"/>
    </source>
</evidence>
<keyword evidence="2" id="KW-1133">Transmembrane helix</keyword>
<evidence type="ECO:0000259" key="4">
    <source>
        <dbReference type="Pfam" id="PF23665"/>
    </source>
</evidence>
<evidence type="ECO:0000256" key="1">
    <source>
        <dbReference type="SAM" id="MobiDB-lite"/>
    </source>
</evidence>
<evidence type="ECO:0000256" key="2">
    <source>
        <dbReference type="SAM" id="Phobius"/>
    </source>
</evidence>
<feature type="domain" description="CDCP1 first CUB" evidence="5">
    <location>
        <begin position="26"/>
        <end position="96"/>
    </location>
</feature>
<dbReference type="InterPro" id="IPR038811">
    <property type="entry name" value="CDCP1"/>
</dbReference>
<feature type="compositionally biased region" description="Acidic residues" evidence="1">
    <location>
        <begin position="848"/>
        <end position="863"/>
    </location>
</feature>
<evidence type="ECO:0000259" key="5">
    <source>
        <dbReference type="Pfam" id="PF23667"/>
    </source>
</evidence>
<feature type="signal peptide" evidence="3">
    <location>
        <begin position="1"/>
        <end position="24"/>
    </location>
</feature>
<dbReference type="Proteomes" id="UP001479290">
    <property type="component" value="Unassembled WGS sequence"/>
</dbReference>
<sequence length="863" mass="95041">MMGSCVAPVLIGLILLQIHEISECHKIEVTPDSGTVIFFSKKPAEGLDCSVCKDEGPSQTCNSNLELTEARPTIVTFNCSQPGNIFTVQINQKIECSTSGCSIIAVHPHSTRFLEFKRTFNWDLKVQSGKMFQLDFPAPGMRQIKLSESCPDKHTYTIITYQRAGPLSVGTFCRNGTISRIQVLYRGRVSLEVPKDTELNPSDFKVSQGSDTTALVVVDVKLPRGLSSFDFFTPNYDTGFYSEDKIKWNFAVEPMHNFTVLFPQYTPPECQKNKVLVDYTLGDKTSFTKAPTEIQPANKQGDFSLTLTNCEAKRAANVPGLSLNVNVEVTRGGTPVLCTADLRNEEGLSLQIENKNPESFCEMSLNSVVQEKIVVPAGTKADLSFLDCPVQDLQLTATKTIDCPSVSSRDVGTIPLSLAIPTLDPSLHVPLQQFTWLLRVLDQGTVDLTSPAGNLLQSLPVKDCNEKVSLLISETDGSNIGYFCSLAEGTIQKIQIKGNVSITVTPKTIKDLSQEKGPFLKVATSPEITENVIYTVSPLILGTMNLATPNWPKGMNPSSSVTWIVNVPQEHKAELQFIDVSKLTCESGHTEVTIGPLDSQGQTQSWREDQSFINTVVQQQQSFYLNMSNCEPKSDHFAVLSKITLQKETKKFLGIILAVVGVLLLLLIIALIVVCVIRKRKNKPTANRSSIYMPRGKPFLPGNATFPKSRADNESHVYASIDDPTMYGHLLDKNQPAEVDNGSWSNGHQVDAYRPFTGPADSIPPATDSSAEYPLDGRGGDREAFQSFLNPPNTFNLPRPRSPLVSQGSIGFEDRRMVHNELHTFKSVGDINPIRLSTDESKLKLEMESDSDSGPEPEYEEAM</sequence>
<protein>
    <recommendedName>
        <fullName evidence="9">CUB domain-containing protein 1</fullName>
    </recommendedName>
</protein>
<evidence type="ECO:0008006" key="9">
    <source>
        <dbReference type="Google" id="ProtNLM"/>
    </source>
</evidence>
<reference evidence="7 8" key="1">
    <citation type="submission" date="2024-05" db="EMBL/GenBank/DDBJ databases">
        <title>A high-quality chromosomal-level genome assembly of Topmouth culter (Culter alburnus).</title>
        <authorList>
            <person name="Zhao H."/>
        </authorList>
    </citation>
    <scope>NUCLEOTIDE SEQUENCE [LARGE SCALE GENOMIC DNA]</scope>
    <source>
        <strain evidence="7">CATC2023</strain>
        <tissue evidence="7">Muscle</tissue>
    </source>
</reference>